<dbReference type="Proteomes" id="UP000016464">
    <property type="component" value="Unassembled WGS sequence"/>
</dbReference>
<reference evidence="2 3" key="1">
    <citation type="journal article" date="2013" name="Genome Announc.">
        <title>Draft Genome Sequence of Exiguobacterium pavilionensis Strain RW-2, with Wide Thermal, Salinity, and pH Tolerance, Isolated from Modern Freshwater Microbialites.</title>
        <authorList>
            <person name="White R.A.III."/>
            <person name="Grassa C.J."/>
            <person name="Suttle C.A."/>
        </authorList>
    </citation>
    <scope>NUCLEOTIDE SEQUENCE [LARGE SCALE GENOMIC DNA]</scope>
    <source>
        <strain evidence="2 3">RW-2</strain>
    </source>
</reference>
<dbReference type="PANTHER" id="PTHR48104:SF30">
    <property type="entry name" value="METACASPASE-1"/>
    <property type="match status" value="1"/>
</dbReference>
<dbReference type="RefSeq" id="WP_021065784.1">
    <property type="nucleotide sequence ID" value="NZ_ATCL01000012.1"/>
</dbReference>
<comment type="caution">
    <text evidence="2">The sequence shown here is derived from an EMBL/GenBank/DDBJ whole genome shotgun (WGS) entry which is preliminary data.</text>
</comment>
<dbReference type="eggNOG" id="COG4249">
    <property type="taxonomic scope" value="Bacteria"/>
</dbReference>
<evidence type="ECO:0000313" key="3">
    <source>
        <dbReference type="Proteomes" id="UP000016464"/>
    </source>
</evidence>
<accession>U1LZ68</accession>
<name>U1LZ68_9BACL</name>
<feature type="domain" description="Peptidase C14 caspase" evidence="1">
    <location>
        <begin position="3"/>
        <end position="224"/>
    </location>
</feature>
<dbReference type="AlphaFoldDB" id="U1LZ68"/>
<evidence type="ECO:0000259" key="1">
    <source>
        <dbReference type="Pfam" id="PF00656"/>
    </source>
</evidence>
<dbReference type="InterPro" id="IPR050452">
    <property type="entry name" value="Metacaspase"/>
</dbReference>
<keyword evidence="3" id="KW-1185">Reference proteome</keyword>
<dbReference type="OrthoDB" id="2974030at2"/>
<dbReference type="InterPro" id="IPR029030">
    <property type="entry name" value="Caspase-like_dom_sf"/>
</dbReference>
<dbReference type="InterPro" id="IPR011600">
    <property type="entry name" value="Pept_C14_caspase"/>
</dbReference>
<dbReference type="PATRIC" id="fig|1345023.5.peg.623"/>
<proteinExistence type="predicted"/>
<protein>
    <recommendedName>
        <fullName evidence="1">Peptidase C14 caspase domain-containing protein</fullName>
    </recommendedName>
</protein>
<dbReference type="SUPFAM" id="SSF52129">
    <property type="entry name" value="Caspase-like"/>
    <property type="match status" value="1"/>
</dbReference>
<organism evidence="2 3">
    <name type="scientific">Exiguobacterium chiriqhucha RW-2</name>
    <dbReference type="NCBI Taxonomy" id="1345023"/>
    <lineage>
        <taxon>Bacteria</taxon>
        <taxon>Bacillati</taxon>
        <taxon>Bacillota</taxon>
        <taxon>Bacilli</taxon>
        <taxon>Bacillales</taxon>
        <taxon>Bacillales Family XII. Incertae Sedis</taxon>
        <taxon>Exiguobacterium</taxon>
    </lineage>
</organism>
<dbReference type="GO" id="GO:0005737">
    <property type="term" value="C:cytoplasm"/>
    <property type="evidence" value="ECO:0007669"/>
    <property type="project" value="TreeGrafter"/>
</dbReference>
<dbReference type="Gene3D" id="3.40.50.1460">
    <property type="match status" value="1"/>
</dbReference>
<evidence type="ECO:0000313" key="2">
    <source>
        <dbReference type="EMBL" id="ERG68024.1"/>
    </source>
</evidence>
<dbReference type="Pfam" id="PF00656">
    <property type="entry name" value="Peptidase_C14"/>
    <property type="match status" value="1"/>
</dbReference>
<dbReference type="GO" id="GO:0006508">
    <property type="term" value="P:proteolysis"/>
    <property type="evidence" value="ECO:0007669"/>
    <property type="project" value="InterPro"/>
</dbReference>
<sequence>MYKALLIAVNEQRDHEISALPNTLNDVREINRLLTEEPAVFDKSDVQILYGNLTTKSMLDHALHSFFRDASPNDVLFLYWAGHGGFSQTNAYFIPYDAGIHAIGDTSINMSDVRDHIDQTKARTVLSFFDTCHSGALMRSIDNLMERGLEIKGSGKFVIAACTENQLAWDRNGHGAFTDHLIRGLEGGATNPSGEIDIYTLYAYVSRALSKEFENQHPVLNSTLSGPPVVIKNVKTREAGSNLSPAPLFDGGQRVVDNSGDWFLLGRVHARYFSYRYNRSDKAYSLILKAEDNSRGVEEVLKQMWRTEQPFAIEDTAEYVRVAEVNVEVVGGEKTINLKLVSSEDRHGSHMFSEMTVNGIKPDEIAKLRIDHYLFNKEVPRHVRMDHSETLIYGNPSGYEVSDRLIPDLLDQHVTLECIRLHLIAVLVFKSIVSEVSSLHLFVERGAITRITIEGRRPRVYSNVNPSIVSVDEPVHFSLDY</sequence>
<gene>
    <name evidence="2" type="ORF">M467_12105</name>
</gene>
<dbReference type="PANTHER" id="PTHR48104">
    <property type="entry name" value="METACASPASE-4"/>
    <property type="match status" value="1"/>
</dbReference>
<dbReference type="GO" id="GO:0004197">
    <property type="term" value="F:cysteine-type endopeptidase activity"/>
    <property type="evidence" value="ECO:0007669"/>
    <property type="project" value="InterPro"/>
</dbReference>
<dbReference type="EMBL" id="ATCL01000012">
    <property type="protein sequence ID" value="ERG68024.1"/>
    <property type="molecule type" value="Genomic_DNA"/>
</dbReference>